<dbReference type="InterPro" id="IPR010290">
    <property type="entry name" value="TM_effector"/>
</dbReference>
<proteinExistence type="predicted"/>
<evidence type="ECO:0000256" key="3">
    <source>
        <dbReference type="ARBA" id="ARBA00022475"/>
    </source>
</evidence>
<feature type="transmembrane region" description="Helical" evidence="7">
    <location>
        <begin position="369"/>
        <end position="392"/>
    </location>
</feature>
<feature type="domain" description="Major facilitator superfamily (MFS) profile" evidence="8">
    <location>
        <begin position="1"/>
        <end position="400"/>
    </location>
</feature>
<accession>A0A1I2ASF2</accession>
<dbReference type="EMBL" id="FOMX01000014">
    <property type="protein sequence ID" value="SFE46679.1"/>
    <property type="molecule type" value="Genomic_DNA"/>
</dbReference>
<evidence type="ECO:0000256" key="4">
    <source>
        <dbReference type="ARBA" id="ARBA00022692"/>
    </source>
</evidence>
<dbReference type="Gene3D" id="1.20.1250.20">
    <property type="entry name" value="MFS general substrate transporter like domains"/>
    <property type="match status" value="1"/>
</dbReference>
<dbReference type="PROSITE" id="PS50850">
    <property type="entry name" value="MFS"/>
    <property type="match status" value="1"/>
</dbReference>
<evidence type="ECO:0000259" key="8">
    <source>
        <dbReference type="PROSITE" id="PS50850"/>
    </source>
</evidence>
<comment type="subcellular location">
    <subcellularLocation>
        <location evidence="1">Cell membrane</location>
        <topology evidence="1">Multi-pass membrane protein</topology>
    </subcellularLocation>
</comment>
<evidence type="ECO:0000256" key="2">
    <source>
        <dbReference type="ARBA" id="ARBA00022448"/>
    </source>
</evidence>
<keyword evidence="10" id="KW-1185">Reference proteome</keyword>
<feature type="transmembrane region" description="Helical" evidence="7">
    <location>
        <begin position="289"/>
        <end position="322"/>
    </location>
</feature>
<keyword evidence="5 7" id="KW-1133">Transmembrane helix</keyword>
<dbReference type="Pfam" id="PF05977">
    <property type="entry name" value="MFS_3"/>
    <property type="match status" value="1"/>
</dbReference>
<dbReference type="PANTHER" id="PTHR23513:SF9">
    <property type="entry name" value="ENTEROBACTIN EXPORTER ENTS"/>
    <property type="match status" value="1"/>
</dbReference>
<dbReference type="GO" id="GO:0022857">
    <property type="term" value="F:transmembrane transporter activity"/>
    <property type="evidence" value="ECO:0007669"/>
    <property type="project" value="InterPro"/>
</dbReference>
<dbReference type="PANTHER" id="PTHR23513">
    <property type="entry name" value="INTEGRAL MEMBRANE EFFLUX PROTEIN-RELATED"/>
    <property type="match status" value="1"/>
</dbReference>
<dbReference type="OrthoDB" id="7283966at2"/>
<evidence type="ECO:0000256" key="5">
    <source>
        <dbReference type="ARBA" id="ARBA00022989"/>
    </source>
</evidence>
<feature type="transmembrane region" description="Helical" evidence="7">
    <location>
        <begin position="222"/>
        <end position="247"/>
    </location>
</feature>
<reference evidence="10" key="1">
    <citation type="submission" date="2016-10" db="EMBL/GenBank/DDBJ databases">
        <authorList>
            <person name="Varghese N."/>
            <person name="Submissions S."/>
        </authorList>
    </citation>
    <scope>NUCLEOTIDE SEQUENCE [LARGE SCALE GENOMIC DNA]</scope>
    <source>
        <strain evidence="10">ATCC 25963</strain>
    </source>
</reference>
<protein>
    <submittedName>
        <fullName evidence="9">Predicted arabinose efflux permease, MFS family</fullName>
    </submittedName>
</protein>
<keyword evidence="2" id="KW-0813">Transport</keyword>
<dbReference type="SUPFAM" id="SSF103473">
    <property type="entry name" value="MFS general substrate transporter"/>
    <property type="match status" value="1"/>
</dbReference>
<dbReference type="CDD" id="cd06173">
    <property type="entry name" value="MFS_MefA_like"/>
    <property type="match status" value="1"/>
</dbReference>
<keyword evidence="3" id="KW-1003">Cell membrane</keyword>
<sequence>MTAPASTPIFANRDVALYWCVRLCSMMAFQMLAVAVGWQVYELTDSALALGYVGLAGFLPAVLLVLVAGQVADRFDRRRVVQAGHVLEGLVALALALGCFQGWLDVTGIFVGVFVLGVGKSFAAPSLSALLPALVTPAELPQAVSVTSAAMQSAVILGPALGGFIYLAGPGAVYAVGGLLFAASVTLLGLIRRPPAPALPLTDDREASSVFAGIRYIRSQPVVLGAISLDLFAVLLGGATAILPIIARDLVHTGPIGLGFMRSAPAAGALAISFWLARRPIERQAGRVMFAGVAVFGLATIVLGLSTSFALSMLALLVLGAADMLSVVIRASLVQLETPDAYRGRVNAVNYLFIGASNQLGEFRSGVTAAWMGLVPSIVFGGVGTLVCVLLWMKWFPALAERDRLTGG</sequence>
<feature type="transmembrane region" description="Helical" evidence="7">
    <location>
        <begin position="259"/>
        <end position="277"/>
    </location>
</feature>
<feature type="transmembrane region" description="Helical" evidence="7">
    <location>
        <begin position="172"/>
        <end position="191"/>
    </location>
</feature>
<feature type="transmembrane region" description="Helical" evidence="7">
    <location>
        <begin position="47"/>
        <end position="68"/>
    </location>
</feature>
<dbReference type="RefSeq" id="WP_096331988.1">
    <property type="nucleotide sequence ID" value="NZ_FOMX01000014.1"/>
</dbReference>
<keyword evidence="6 7" id="KW-0472">Membrane</keyword>
<evidence type="ECO:0000256" key="1">
    <source>
        <dbReference type="ARBA" id="ARBA00004651"/>
    </source>
</evidence>
<name>A0A1I2ASF2_9BACT</name>
<dbReference type="Proteomes" id="UP000199400">
    <property type="component" value="Unassembled WGS sequence"/>
</dbReference>
<evidence type="ECO:0000313" key="10">
    <source>
        <dbReference type="Proteomes" id="UP000199400"/>
    </source>
</evidence>
<dbReference type="InterPro" id="IPR036259">
    <property type="entry name" value="MFS_trans_sf"/>
</dbReference>
<dbReference type="InterPro" id="IPR020846">
    <property type="entry name" value="MFS_dom"/>
</dbReference>
<evidence type="ECO:0000256" key="6">
    <source>
        <dbReference type="ARBA" id="ARBA00023136"/>
    </source>
</evidence>
<evidence type="ECO:0000256" key="7">
    <source>
        <dbReference type="SAM" id="Phobius"/>
    </source>
</evidence>
<organism evidence="9 10">
    <name type="scientific">Nannocystis exedens</name>
    <dbReference type="NCBI Taxonomy" id="54"/>
    <lineage>
        <taxon>Bacteria</taxon>
        <taxon>Pseudomonadati</taxon>
        <taxon>Myxococcota</taxon>
        <taxon>Polyangia</taxon>
        <taxon>Nannocystales</taxon>
        <taxon>Nannocystaceae</taxon>
        <taxon>Nannocystis</taxon>
    </lineage>
</organism>
<gene>
    <name evidence="9" type="ORF">SAMN02745121_04339</name>
</gene>
<dbReference type="STRING" id="54.SAMN02745121_04339"/>
<keyword evidence="4 7" id="KW-0812">Transmembrane</keyword>
<dbReference type="AlphaFoldDB" id="A0A1I2ASF2"/>
<feature type="transmembrane region" description="Helical" evidence="7">
    <location>
        <begin position="16"/>
        <end position="41"/>
    </location>
</feature>
<feature type="transmembrane region" description="Helical" evidence="7">
    <location>
        <begin position="80"/>
        <end position="103"/>
    </location>
</feature>
<evidence type="ECO:0000313" key="9">
    <source>
        <dbReference type="EMBL" id="SFE46679.1"/>
    </source>
</evidence>
<dbReference type="GO" id="GO:0005886">
    <property type="term" value="C:plasma membrane"/>
    <property type="evidence" value="ECO:0007669"/>
    <property type="project" value="UniProtKB-SubCell"/>
</dbReference>